<feature type="transmembrane region" description="Helical" evidence="1">
    <location>
        <begin position="402"/>
        <end position="426"/>
    </location>
</feature>
<feature type="transmembrane region" description="Helical" evidence="1">
    <location>
        <begin position="368"/>
        <end position="390"/>
    </location>
</feature>
<dbReference type="PANTHER" id="PTHR20992">
    <property type="entry name" value="AT15442P-RELATED"/>
    <property type="match status" value="1"/>
</dbReference>
<dbReference type="Pfam" id="PF04087">
    <property type="entry name" value="DUF389"/>
    <property type="match status" value="1"/>
</dbReference>
<accession>A0A239FC41</accession>
<dbReference type="RefSeq" id="WP_089319191.1">
    <property type="nucleotide sequence ID" value="NZ_FZOQ01000008.1"/>
</dbReference>
<dbReference type="SUPFAM" id="SSF111331">
    <property type="entry name" value="NAD kinase/diacylglycerol kinase-like"/>
    <property type="match status" value="1"/>
</dbReference>
<feature type="transmembrane region" description="Helical" evidence="1">
    <location>
        <begin position="438"/>
        <end position="456"/>
    </location>
</feature>
<keyword evidence="1" id="KW-1133">Transmembrane helix</keyword>
<sequence length="624" mass="67654">MRTLTLIYDPLEEQTVREKILPAFQSFTITPIAFDLTKETIVADSRLITYLSDESLAEIVMLATNKNCSLSLLPHPMMKEARVGYGIAANLSEAIEDIERAAKSVTTDLLLCNGRPVFNKVVIGESLSLIAGSVAKNSFFSAFEKIGRALARSGSYIPQAFTITTDHNPPLKTAALGIIGVLHGKNNLLSRLLIKDSYINDARMHSLILAPKSVMQLIRFYLRSVIDNKKGKLPSFVGHIKAKSIVIESPAPIDYAQDNNLLSAKAIELRVLAGAFRIVPGRYLSAEVQAGEPAEVYRVNNLPKGEEYLHEIVAKPLSWIYHASTEEFKDLFVTLRENAKATGPYLTLMVLSTLLATLGLFSDSSPVIIGAMILAPLMAPIISMSMGVLRQEKKLISGSAKTIALGLFLSYLAAVLLTLLMPLQALNPEISSRIRPNLLDLGVAIFSGVAGAYAHARKEVAKTLAGVAIAVALVPPLSVSGIGIGWADWEVFSGALLLFTTNLAGIILAAAFTFMLLGFSPFRLARKGLLISLLVVILISLPLGLGFLKMVRENNVMRSLNNYAVEDITVREVTVIKGGDPMLLNVRLVSGNPISNADLAKVKREIASKIGRDVQLEVTISMKR</sequence>
<dbReference type="PANTHER" id="PTHR20992:SF9">
    <property type="entry name" value="AT15442P-RELATED"/>
    <property type="match status" value="1"/>
</dbReference>
<organism evidence="2 3">
    <name type="scientific">Pontibacter ummariensis</name>
    <dbReference type="NCBI Taxonomy" id="1610492"/>
    <lineage>
        <taxon>Bacteria</taxon>
        <taxon>Pseudomonadati</taxon>
        <taxon>Bacteroidota</taxon>
        <taxon>Cytophagia</taxon>
        <taxon>Cytophagales</taxon>
        <taxon>Hymenobacteraceae</taxon>
        <taxon>Pontibacter</taxon>
    </lineage>
</organism>
<evidence type="ECO:0000256" key="1">
    <source>
        <dbReference type="SAM" id="Phobius"/>
    </source>
</evidence>
<dbReference type="EMBL" id="FZOQ01000008">
    <property type="protein sequence ID" value="SNS54486.1"/>
    <property type="molecule type" value="Genomic_DNA"/>
</dbReference>
<dbReference type="OrthoDB" id="9790659at2"/>
<evidence type="ECO:0000313" key="2">
    <source>
        <dbReference type="EMBL" id="SNS54486.1"/>
    </source>
</evidence>
<feature type="transmembrane region" description="Helical" evidence="1">
    <location>
        <begin position="492"/>
        <end position="517"/>
    </location>
</feature>
<feature type="transmembrane region" description="Helical" evidence="1">
    <location>
        <begin position="529"/>
        <end position="548"/>
    </location>
</feature>
<dbReference type="NCBIfam" id="TIGR00341">
    <property type="entry name" value="TIGR00341 family protein"/>
    <property type="match status" value="1"/>
</dbReference>
<evidence type="ECO:0000313" key="3">
    <source>
        <dbReference type="Proteomes" id="UP000198432"/>
    </source>
</evidence>
<keyword evidence="3" id="KW-1185">Reference proteome</keyword>
<dbReference type="InterPro" id="IPR005240">
    <property type="entry name" value="DUF389"/>
</dbReference>
<dbReference type="AlphaFoldDB" id="A0A239FC41"/>
<reference evidence="3" key="1">
    <citation type="submission" date="2017-06" db="EMBL/GenBank/DDBJ databases">
        <authorList>
            <person name="Varghese N."/>
            <person name="Submissions S."/>
        </authorList>
    </citation>
    <scope>NUCLEOTIDE SEQUENCE [LARGE SCALE GENOMIC DNA]</scope>
    <source>
        <strain evidence="3">NKM1</strain>
    </source>
</reference>
<keyword evidence="1" id="KW-0472">Membrane</keyword>
<dbReference type="Proteomes" id="UP000198432">
    <property type="component" value="Unassembled WGS sequence"/>
</dbReference>
<proteinExistence type="predicted"/>
<feature type="transmembrane region" description="Helical" evidence="1">
    <location>
        <begin position="463"/>
        <end position="486"/>
    </location>
</feature>
<keyword evidence="1" id="KW-0812">Transmembrane</keyword>
<dbReference type="InterPro" id="IPR016064">
    <property type="entry name" value="NAD/diacylglycerol_kinase_sf"/>
</dbReference>
<gene>
    <name evidence="2" type="ORF">SAMN06296052_108120</name>
</gene>
<name>A0A239FC41_9BACT</name>
<protein>
    <submittedName>
        <fullName evidence="2">TIGR00341 family protein</fullName>
    </submittedName>
</protein>